<dbReference type="KEGG" id="pdis:D8B20_20875"/>
<name>A0A518XJK8_9GAMM</name>
<dbReference type="GO" id="GO:0008704">
    <property type="term" value="F:5-carboxymethyl-2-hydroxymuconate delta-isomerase activity"/>
    <property type="evidence" value="ECO:0007669"/>
    <property type="project" value="UniProtKB-EC"/>
</dbReference>
<keyword evidence="9" id="KW-0614">Plasmid</keyword>
<evidence type="ECO:0000256" key="2">
    <source>
        <dbReference type="ARBA" id="ARBA00022723"/>
    </source>
</evidence>
<organism evidence="9 10">
    <name type="scientific">Candidatus Pantoea soli</name>
    <dbReference type="NCBI Taxonomy" id="3098669"/>
    <lineage>
        <taxon>Bacteria</taxon>
        <taxon>Pseudomonadati</taxon>
        <taxon>Pseudomonadota</taxon>
        <taxon>Gammaproteobacteria</taxon>
        <taxon>Enterobacterales</taxon>
        <taxon>Erwiniaceae</taxon>
        <taxon>Pantoea</taxon>
    </lineage>
</organism>
<dbReference type="GO" id="GO:0016787">
    <property type="term" value="F:hydrolase activity"/>
    <property type="evidence" value="ECO:0007669"/>
    <property type="project" value="UniProtKB-KW"/>
</dbReference>
<dbReference type="PANTHER" id="PTHR42796">
    <property type="entry name" value="FUMARYLACETOACETATE HYDROLASE DOMAIN-CONTAINING PROTEIN 2A-RELATED"/>
    <property type="match status" value="1"/>
</dbReference>
<dbReference type="InterPro" id="IPR051121">
    <property type="entry name" value="FAH"/>
</dbReference>
<proteinExistence type="inferred from homology"/>
<dbReference type="SUPFAM" id="SSF56529">
    <property type="entry name" value="FAH"/>
    <property type="match status" value="1"/>
</dbReference>
<feature type="domain" description="Fumarylacetoacetase-like C-terminal" evidence="8">
    <location>
        <begin position="74"/>
        <end position="279"/>
    </location>
</feature>
<comment type="pathway">
    <text evidence="6">Aromatic compound metabolism; 4-hydroxyphenylacetate degradation; pyruvate and succinate semialdehyde from 4-hydroxyphenylacetate: step 4/7.</text>
</comment>
<evidence type="ECO:0000256" key="4">
    <source>
        <dbReference type="ARBA" id="ARBA00052790"/>
    </source>
</evidence>
<dbReference type="GO" id="GO:0046872">
    <property type="term" value="F:metal ion binding"/>
    <property type="evidence" value="ECO:0007669"/>
    <property type="project" value="UniProtKB-KW"/>
</dbReference>
<comment type="catalytic activity">
    <reaction evidence="4">
        <text>(2E,4Z)-5-hydroxypenta-2,4-diene-1,2,5-tricarboxylate = (3E,5R)-5-carboxy-2-oxohept-3-enedioate</text>
        <dbReference type="Rhea" id="RHEA:18813"/>
        <dbReference type="ChEBI" id="CHEBI:47961"/>
        <dbReference type="ChEBI" id="CHEBI:87491"/>
        <dbReference type="EC" id="5.3.3.10"/>
    </reaction>
</comment>
<dbReference type="GO" id="GO:0018800">
    <property type="term" value="F:5-oxopent-3-ene-1,2,5-tricarboxylate decarboxylase activity"/>
    <property type="evidence" value="ECO:0007669"/>
    <property type="project" value="UniProtKB-EC"/>
</dbReference>
<reference evidence="9 10" key="1">
    <citation type="submission" date="2018-10" db="EMBL/GenBank/DDBJ databases">
        <title>Genome Sequencing of Pantoea dispersa DSM 32899.</title>
        <authorList>
            <person name="Nawrath M."/>
            <person name="Ottenheim C."/>
            <person name="Wilm A."/>
            <person name="Zimmermann W."/>
            <person name="Wu J.C."/>
        </authorList>
    </citation>
    <scope>NUCLEOTIDE SEQUENCE [LARGE SCALE GENOMIC DNA]</scope>
    <source>
        <strain evidence="9 10">DSM 32899</strain>
        <plasmid evidence="9 10">unnamed2</plasmid>
    </source>
</reference>
<evidence type="ECO:0000313" key="10">
    <source>
        <dbReference type="Proteomes" id="UP000319411"/>
    </source>
</evidence>
<keyword evidence="10" id="KW-1185">Reference proteome</keyword>
<dbReference type="RefSeq" id="WP_145891902.1">
    <property type="nucleotide sequence ID" value="NZ_CP032704.1"/>
</dbReference>
<evidence type="ECO:0000313" key="9">
    <source>
        <dbReference type="EMBL" id="QDY44374.1"/>
    </source>
</evidence>
<comment type="similarity">
    <text evidence="1">Belongs to the FAH family.</text>
</comment>
<comment type="catalytic activity">
    <reaction evidence="3">
        <text>(3E,5R)-5-carboxy-2-oxohept-3-enedioate + H(+) = (4Z)-2-oxohept-4-enedioate + CO2</text>
        <dbReference type="Rhea" id="RHEA:14397"/>
        <dbReference type="ChEBI" id="CHEBI:15378"/>
        <dbReference type="ChEBI" id="CHEBI:16526"/>
        <dbReference type="ChEBI" id="CHEBI:87491"/>
        <dbReference type="ChEBI" id="CHEBI:87507"/>
        <dbReference type="EC" id="4.1.1.68"/>
    </reaction>
</comment>
<comment type="function">
    <text evidence="5">Decarboxylates OPET (5-oxo-pent-3-ene-1,2,5-tricarboxylic acid) into HHDD (2-hydroxy-hept-2,4-diene-1,7-dioate) and isomerizes it to OHED (2-oxo-hept-3-ene-1,7-dioate).</text>
</comment>
<evidence type="ECO:0000256" key="5">
    <source>
        <dbReference type="ARBA" id="ARBA00057150"/>
    </source>
</evidence>
<dbReference type="Gene3D" id="3.90.850.10">
    <property type="entry name" value="Fumarylacetoacetase-like, C-terminal domain"/>
    <property type="match status" value="1"/>
</dbReference>
<gene>
    <name evidence="9" type="ORF">D8B20_20875</name>
</gene>
<protein>
    <submittedName>
        <fullName evidence="9">FAA hydrolase family protein</fullName>
    </submittedName>
</protein>
<dbReference type="FunFam" id="3.90.850.10:FF:000002">
    <property type="entry name" value="2-hydroxyhepta-2,4-diene-1,7-dioate isomerase"/>
    <property type="match status" value="1"/>
</dbReference>
<geneLocation type="plasmid" evidence="9 10">
    <name>unnamed2</name>
</geneLocation>
<evidence type="ECO:0000256" key="7">
    <source>
        <dbReference type="ARBA" id="ARBA00060680"/>
    </source>
</evidence>
<dbReference type="GO" id="GO:0019752">
    <property type="term" value="P:carboxylic acid metabolic process"/>
    <property type="evidence" value="ECO:0007669"/>
    <property type="project" value="UniProtKB-ARBA"/>
</dbReference>
<dbReference type="InterPro" id="IPR036663">
    <property type="entry name" value="Fumarylacetoacetase_C_sf"/>
</dbReference>
<sequence>MKVATINDHACVVVSAGCAWRIAAESGGQFGPRMADLFPHWAAFCHWASHHQPTETFSFSDEELGLISPQPAQIFAVGLNYYEHARETGLQSEKSFPPVFPKWASSLANPVGKLAVPAQRSHIDWEVELVVAIGREARQVSREAALDYVAGYSVGQDFSDRKVQFAGQSAQWGLAKSFNGFSPVGPWLVTPDELPSRAALTCTVDGVVKQSGTLDEMIFSVADIIAILSDAVTLMPGDLIFTGTPSGVGFARQPAEYLQPGSTVVSSITGIGELRQRVVAR</sequence>
<dbReference type="EMBL" id="CP032704">
    <property type="protein sequence ID" value="QDY44374.1"/>
    <property type="molecule type" value="Genomic_DNA"/>
</dbReference>
<comment type="pathway">
    <text evidence="7">Aromatic compound metabolism; 4-hydroxyphenylacetate degradation; pyruvate and succinate semialdehyde from 4-hydroxyphenylacetate: step 5/7.</text>
</comment>
<keyword evidence="9" id="KW-0378">Hydrolase</keyword>
<dbReference type="Pfam" id="PF01557">
    <property type="entry name" value="FAA_hydrolase"/>
    <property type="match status" value="1"/>
</dbReference>
<dbReference type="PANTHER" id="PTHR42796:SF4">
    <property type="entry name" value="FUMARYLACETOACETATE HYDROLASE DOMAIN-CONTAINING PROTEIN 2A"/>
    <property type="match status" value="1"/>
</dbReference>
<dbReference type="Proteomes" id="UP000319411">
    <property type="component" value="Plasmid unnamed2"/>
</dbReference>
<dbReference type="InterPro" id="IPR011234">
    <property type="entry name" value="Fumarylacetoacetase-like_C"/>
</dbReference>
<accession>A0A518XJK8</accession>
<dbReference type="AlphaFoldDB" id="A0A518XJK8"/>
<evidence type="ECO:0000256" key="1">
    <source>
        <dbReference type="ARBA" id="ARBA00010211"/>
    </source>
</evidence>
<evidence type="ECO:0000259" key="8">
    <source>
        <dbReference type="Pfam" id="PF01557"/>
    </source>
</evidence>
<dbReference type="OrthoDB" id="9805307at2"/>
<evidence type="ECO:0000256" key="3">
    <source>
        <dbReference type="ARBA" id="ARBA00051258"/>
    </source>
</evidence>
<evidence type="ECO:0000256" key="6">
    <source>
        <dbReference type="ARBA" id="ARBA00060569"/>
    </source>
</evidence>
<keyword evidence="2" id="KW-0479">Metal-binding</keyword>